<evidence type="ECO:0000256" key="1">
    <source>
        <dbReference type="SAM" id="MobiDB-lite"/>
    </source>
</evidence>
<evidence type="ECO:0000313" key="3">
    <source>
        <dbReference type="Proteomes" id="UP000886653"/>
    </source>
</evidence>
<evidence type="ECO:0000313" key="2">
    <source>
        <dbReference type="EMBL" id="KAG0145724.1"/>
    </source>
</evidence>
<reference evidence="2" key="1">
    <citation type="submission" date="2013-11" db="EMBL/GenBank/DDBJ databases">
        <title>Genome sequence of the fusiform rust pathogen reveals effectors for host alternation and coevolution with pine.</title>
        <authorList>
            <consortium name="DOE Joint Genome Institute"/>
            <person name="Smith K."/>
            <person name="Pendleton A."/>
            <person name="Kubisiak T."/>
            <person name="Anderson C."/>
            <person name="Salamov A."/>
            <person name="Aerts A."/>
            <person name="Riley R."/>
            <person name="Clum A."/>
            <person name="Lindquist E."/>
            <person name="Ence D."/>
            <person name="Campbell M."/>
            <person name="Kronenberg Z."/>
            <person name="Feau N."/>
            <person name="Dhillon B."/>
            <person name="Hamelin R."/>
            <person name="Burleigh J."/>
            <person name="Smith J."/>
            <person name="Yandell M."/>
            <person name="Nelson C."/>
            <person name="Grigoriev I."/>
            <person name="Davis J."/>
        </authorList>
    </citation>
    <scope>NUCLEOTIDE SEQUENCE</scope>
    <source>
        <strain evidence="2">G11</strain>
    </source>
</reference>
<organism evidence="2 3">
    <name type="scientific">Cronartium quercuum f. sp. fusiforme G11</name>
    <dbReference type="NCBI Taxonomy" id="708437"/>
    <lineage>
        <taxon>Eukaryota</taxon>
        <taxon>Fungi</taxon>
        <taxon>Dikarya</taxon>
        <taxon>Basidiomycota</taxon>
        <taxon>Pucciniomycotina</taxon>
        <taxon>Pucciniomycetes</taxon>
        <taxon>Pucciniales</taxon>
        <taxon>Coleosporiaceae</taxon>
        <taxon>Cronartium</taxon>
    </lineage>
</organism>
<dbReference type="Proteomes" id="UP000886653">
    <property type="component" value="Unassembled WGS sequence"/>
</dbReference>
<dbReference type="EMBL" id="MU167271">
    <property type="protein sequence ID" value="KAG0145724.1"/>
    <property type="molecule type" value="Genomic_DNA"/>
</dbReference>
<sequence length="173" mass="18398">MELYRAFNHPFPTTPLGSSIESKTLDRVTPITIQISRPASGTARGPIVGRMESPQVLRPTTIQIIIVANAALGSGTARPGVGVGVKGSSINASLLGGRKHASEGLLWRDRVAHLPVCRTTPRTSDSEAVEGTTPDLNPLTRDTTPAHMYAEWLSTTSVNGVSFLHCINFSAGR</sequence>
<proteinExistence type="predicted"/>
<feature type="region of interest" description="Disordered" evidence="1">
    <location>
        <begin position="121"/>
        <end position="141"/>
    </location>
</feature>
<dbReference type="AlphaFoldDB" id="A0A9P6NGR9"/>
<keyword evidence="3" id="KW-1185">Reference proteome</keyword>
<accession>A0A9P6NGR9</accession>
<comment type="caution">
    <text evidence="2">The sequence shown here is derived from an EMBL/GenBank/DDBJ whole genome shotgun (WGS) entry which is preliminary data.</text>
</comment>
<protein>
    <submittedName>
        <fullName evidence="2">Uncharacterized protein</fullName>
    </submittedName>
</protein>
<gene>
    <name evidence="2" type="ORF">CROQUDRAFT_93451</name>
</gene>
<name>A0A9P6NGR9_9BASI</name>